<evidence type="ECO:0000256" key="12">
    <source>
        <dbReference type="ARBA" id="ARBA00045898"/>
    </source>
</evidence>
<feature type="domain" description="3-oxo-5-alpha-steroid 4-dehydrogenase C-terminal" evidence="20">
    <location>
        <begin position="181"/>
        <end position="318"/>
    </location>
</feature>
<dbReference type="EC" id="1.3.1.94" evidence="4 19"/>
<dbReference type="UniPathway" id="UPA00378"/>
<dbReference type="AlphaFoldDB" id="A0A2U9NKS8"/>
<comment type="function">
    <text evidence="12">Plays a key role in early steps of protein N-linked glycosylation by being involved in the conversion of polyprenol into dolichol. Acts as a polyprenal reductase that mediates the reduction of polyprenal into dolichal in a NADP-dependent mechanism. Dolichols are required for the synthesis of dolichol-linked monosaccharides and the oligosaccharide precursor used for N-glycosylation. Also able to convert testosterone (T) into 5-alpha-dihydrotestosterone (DHT).</text>
</comment>
<keyword evidence="9 19" id="KW-0560">Oxidoreductase</keyword>
<proteinExistence type="evidence at transcript level"/>
<evidence type="ECO:0000256" key="18">
    <source>
        <dbReference type="ARBA" id="ARBA00049427"/>
    </source>
</evidence>
<evidence type="ECO:0000313" key="21">
    <source>
        <dbReference type="EMBL" id="AWT24659.1"/>
    </source>
</evidence>
<dbReference type="PANTHER" id="PTHR14624">
    <property type="entry name" value="DFG10 PROTEIN"/>
    <property type="match status" value="1"/>
</dbReference>
<comment type="catalytic activity">
    <reaction evidence="17">
        <text>17beta-hydroxy-5alpha-androstan-3-one + NADP(+) = testosterone + NADPH + H(+)</text>
        <dbReference type="Rhea" id="RHEA:50820"/>
        <dbReference type="ChEBI" id="CHEBI:15378"/>
        <dbReference type="ChEBI" id="CHEBI:16330"/>
        <dbReference type="ChEBI" id="CHEBI:17347"/>
        <dbReference type="ChEBI" id="CHEBI:57783"/>
        <dbReference type="ChEBI" id="CHEBI:58349"/>
        <dbReference type="EC" id="1.3.1.22"/>
    </reaction>
    <physiologicalReaction direction="right-to-left" evidence="17">
        <dbReference type="Rhea" id="RHEA:50822"/>
    </physiologicalReaction>
</comment>
<dbReference type="GO" id="GO:0102389">
    <property type="term" value="F:polyprenol reductase activity"/>
    <property type="evidence" value="ECO:0007669"/>
    <property type="project" value="UniProtKB-UniRule"/>
</dbReference>
<dbReference type="GO" id="GO:0005789">
    <property type="term" value="C:endoplasmic reticulum membrane"/>
    <property type="evidence" value="ECO:0007669"/>
    <property type="project" value="UniProtKB-SubCell"/>
</dbReference>
<keyword evidence="6 19" id="KW-0256">Endoplasmic reticulum</keyword>
<evidence type="ECO:0000256" key="17">
    <source>
        <dbReference type="ARBA" id="ARBA00049397"/>
    </source>
</evidence>
<comment type="catalytic activity">
    <reaction evidence="16">
        <text>a 3-oxo-5alpha-steroid + NADP(+) = a 3-oxo-Delta(4)-steroid + NADPH + H(+)</text>
        <dbReference type="Rhea" id="RHEA:54384"/>
        <dbReference type="ChEBI" id="CHEBI:13601"/>
        <dbReference type="ChEBI" id="CHEBI:15378"/>
        <dbReference type="ChEBI" id="CHEBI:47909"/>
        <dbReference type="ChEBI" id="CHEBI:57783"/>
        <dbReference type="ChEBI" id="CHEBI:58349"/>
        <dbReference type="EC" id="1.3.1.22"/>
    </reaction>
    <physiologicalReaction direction="right-to-left" evidence="16">
        <dbReference type="Rhea" id="RHEA:54386"/>
    </physiologicalReaction>
</comment>
<organism evidence="21">
    <name type="scientific">Protopterus annectens</name>
    <name type="common">African lungfish</name>
    <dbReference type="NCBI Taxonomy" id="7888"/>
    <lineage>
        <taxon>Eukaryota</taxon>
        <taxon>Metazoa</taxon>
        <taxon>Chordata</taxon>
        <taxon>Craniata</taxon>
        <taxon>Vertebrata</taxon>
        <taxon>Euteleostomi</taxon>
        <taxon>Dipnomorpha</taxon>
        <taxon>Ceratodontiformes</taxon>
        <taxon>Lepidosirenoidei</taxon>
        <taxon>Protopteridae</taxon>
        <taxon>Protopterus</taxon>
    </lineage>
</organism>
<evidence type="ECO:0000256" key="1">
    <source>
        <dbReference type="ARBA" id="ARBA00004477"/>
    </source>
</evidence>
<dbReference type="FunFam" id="1.20.120.1630:FF:000021">
    <property type="entry name" value="Polyprenol reductase 1"/>
    <property type="match status" value="1"/>
</dbReference>
<evidence type="ECO:0000256" key="15">
    <source>
        <dbReference type="ARBA" id="ARBA00048095"/>
    </source>
</evidence>
<dbReference type="GO" id="GO:0047751">
    <property type="term" value="F:3-oxo-5-alpha-steroid 4-dehydrogenase (NADP+) activity"/>
    <property type="evidence" value="ECO:0007669"/>
    <property type="project" value="UniProtKB-UniRule"/>
</dbReference>
<evidence type="ECO:0000256" key="6">
    <source>
        <dbReference type="ARBA" id="ARBA00022824"/>
    </source>
</evidence>
<evidence type="ECO:0000256" key="5">
    <source>
        <dbReference type="ARBA" id="ARBA00022692"/>
    </source>
</evidence>
<evidence type="ECO:0000256" key="11">
    <source>
        <dbReference type="ARBA" id="ARBA00023136"/>
    </source>
</evidence>
<feature type="transmembrane region" description="Helical" evidence="19">
    <location>
        <begin position="158"/>
        <end position="179"/>
    </location>
</feature>
<dbReference type="EMBL" id="MH329992">
    <property type="protein sequence ID" value="AWT24659.1"/>
    <property type="molecule type" value="mRNA"/>
</dbReference>
<evidence type="ECO:0000256" key="16">
    <source>
        <dbReference type="ARBA" id="ARBA00048765"/>
    </source>
</evidence>
<feature type="transmembrane region" description="Helical" evidence="19">
    <location>
        <begin position="260"/>
        <end position="286"/>
    </location>
</feature>
<comment type="similarity">
    <text evidence="13 19">Belongs to the steroid 5-alpha reductase family. Polyprenal reductase subfamily.</text>
</comment>
<dbReference type="GO" id="GO:0160198">
    <property type="term" value="F:polyprenal reductase activity"/>
    <property type="evidence" value="ECO:0007669"/>
    <property type="project" value="UniProtKB-EC"/>
</dbReference>
<evidence type="ECO:0000256" key="2">
    <source>
        <dbReference type="ARBA" id="ARBA00004922"/>
    </source>
</evidence>
<evidence type="ECO:0000256" key="4">
    <source>
        <dbReference type="ARBA" id="ARBA00012522"/>
    </source>
</evidence>
<accession>A0A2U9NKS8</accession>
<dbReference type="Pfam" id="PF02544">
    <property type="entry name" value="Steroid_dh"/>
    <property type="match status" value="1"/>
</dbReference>
<comment type="catalytic activity">
    <reaction evidence="15">
        <text>androst-4-ene-3,17-dione + NADPH + H(+) = 5alpha-androstan-3,17-dione + NADP(+)</text>
        <dbReference type="Rhea" id="RHEA:50816"/>
        <dbReference type="ChEBI" id="CHEBI:15378"/>
        <dbReference type="ChEBI" id="CHEBI:15994"/>
        <dbReference type="ChEBI" id="CHEBI:16422"/>
        <dbReference type="ChEBI" id="CHEBI:57783"/>
        <dbReference type="ChEBI" id="CHEBI:58349"/>
    </reaction>
    <physiologicalReaction direction="right-to-left" evidence="15">
        <dbReference type="Rhea" id="RHEA:50818"/>
    </physiologicalReaction>
</comment>
<keyword evidence="11 19" id="KW-0472">Membrane</keyword>
<dbReference type="Gene3D" id="1.20.120.1630">
    <property type="match status" value="1"/>
</dbReference>
<evidence type="ECO:0000256" key="14">
    <source>
        <dbReference type="ARBA" id="ARBA00047186"/>
    </source>
</evidence>
<name>A0A2U9NKS8_PROAN</name>
<keyword evidence="8 19" id="KW-1133">Transmembrane helix</keyword>
<dbReference type="PROSITE" id="PS50244">
    <property type="entry name" value="S5A_REDUCTASE"/>
    <property type="match status" value="1"/>
</dbReference>
<feature type="transmembrane region" description="Helical" evidence="19">
    <location>
        <begin position="12"/>
        <end position="35"/>
    </location>
</feature>
<protein>
    <recommendedName>
        <fullName evidence="14 19">Polyprenal reductase</fullName>
        <ecNumber evidence="3 19">1.3.1.22</ecNumber>
        <ecNumber evidence="4 19">1.3.1.94</ecNumber>
    </recommendedName>
</protein>
<dbReference type="EC" id="1.3.1.22" evidence="3 19"/>
<evidence type="ECO:0000256" key="19">
    <source>
        <dbReference type="RuleBase" id="RU367081"/>
    </source>
</evidence>
<feature type="transmembrane region" description="Helical" evidence="19">
    <location>
        <begin position="128"/>
        <end position="146"/>
    </location>
</feature>
<evidence type="ECO:0000256" key="8">
    <source>
        <dbReference type="ARBA" id="ARBA00022989"/>
    </source>
</evidence>
<comment type="subcellular location">
    <subcellularLocation>
        <location evidence="1">Endoplasmic reticulum membrane</location>
        <topology evidence="1">Multi-pass membrane protein</topology>
    </subcellularLocation>
</comment>
<dbReference type="GO" id="GO:0006488">
    <property type="term" value="P:dolichol-linked oligosaccharide biosynthetic process"/>
    <property type="evidence" value="ECO:0007669"/>
    <property type="project" value="UniProtKB-UniRule"/>
</dbReference>
<evidence type="ECO:0000256" key="9">
    <source>
        <dbReference type="ARBA" id="ARBA00023002"/>
    </source>
</evidence>
<comment type="pathway">
    <text evidence="2 19">Protein modification; protein glycosylation.</text>
</comment>
<sequence>MQLTEWHVSNFSIVNAVWLFFCLAFFISLNIHVFIKGHTNSILHILFQDFIRYGKTKKDLQRPKRLYSFDVPKRWFSHFYVISVIWNGMLLWLLLHVVFSGEQFPRWLQTVLYVLCQHAPMDKSGDEVSVVLMLVLLLLQSIHRLIECLFISVFSNGVIHLVQYCFGVCYYILLGLTILCQKTFTENKAYSLSDLYEQVGWNHIMGSAIFLWGFCHQYRCHAILANLRKNKSGEVVTWSHSIPYGDWFEHVSCPNYLAELVIYLGMGLVFGGLNFTWWLVVMYVLFSHALEAVLCHEFYVKKFESYPKHRKAFIPLIF</sequence>
<dbReference type="GO" id="GO:0016095">
    <property type="term" value="P:polyprenol catabolic process"/>
    <property type="evidence" value="ECO:0007669"/>
    <property type="project" value="UniProtKB-UniRule"/>
</dbReference>
<keyword evidence="5 19" id="KW-0812">Transmembrane</keyword>
<keyword evidence="7 19" id="KW-0521">NADP</keyword>
<evidence type="ECO:0000256" key="7">
    <source>
        <dbReference type="ARBA" id="ARBA00022857"/>
    </source>
</evidence>
<evidence type="ECO:0000256" key="3">
    <source>
        <dbReference type="ARBA" id="ARBA00012049"/>
    </source>
</evidence>
<comment type="catalytic activity">
    <reaction evidence="18 19">
        <text>a di-trans,poly-cis-dolichal + NADP(+) = a di-trans,poly-cis-polyprenal + NADPH + H(+)</text>
        <dbReference type="Rhea" id="RHEA:80727"/>
        <dbReference type="Rhea" id="RHEA-COMP:19536"/>
        <dbReference type="Rhea" id="RHEA-COMP:19537"/>
        <dbReference type="ChEBI" id="CHEBI:15378"/>
        <dbReference type="ChEBI" id="CHEBI:57783"/>
        <dbReference type="ChEBI" id="CHEBI:58349"/>
        <dbReference type="ChEBI" id="CHEBI:231623"/>
        <dbReference type="ChEBI" id="CHEBI:231637"/>
        <dbReference type="EC" id="1.3.1.94"/>
    </reaction>
    <physiologicalReaction direction="right-to-left" evidence="18 19">
        <dbReference type="Rhea" id="RHEA:80729"/>
    </physiologicalReaction>
</comment>
<keyword evidence="10" id="KW-0443">Lipid metabolism</keyword>
<dbReference type="InterPro" id="IPR039698">
    <property type="entry name" value="Dfg10/SRD5A3"/>
</dbReference>
<feature type="transmembrane region" description="Helical" evidence="19">
    <location>
        <begin position="75"/>
        <end position="99"/>
    </location>
</feature>
<dbReference type="PANTHER" id="PTHR14624:SF0">
    <property type="entry name" value="POLYPRENOL REDUCTASE"/>
    <property type="match status" value="1"/>
</dbReference>
<reference evidence="21" key="1">
    <citation type="journal article" date="2018" name="Genome Biol. Evol.">
        <title>A Comparative View on Sex Differentiation and Gametogenesis Genes in Lungfish and Coelacanths.</title>
        <authorList>
            <person name="Biscotti M.A."/>
            <person name="Adolfi M.C."/>
            <person name="Barucca M."/>
            <person name="Forconi M."/>
            <person name="Pallavicini A."/>
            <person name="Gerdol M."/>
            <person name="Canapa A."/>
            <person name="Schartl M."/>
        </authorList>
    </citation>
    <scope>NUCLEOTIDE SEQUENCE</scope>
</reference>
<evidence type="ECO:0000256" key="13">
    <source>
        <dbReference type="ARBA" id="ARBA00046320"/>
    </source>
</evidence>
<dbReference type="InterPro" id="IPR001104">
    <property type="entry name" value="3-oxo-5_a-steroid_4-DH_C"/>
</dbReference>
<evidence type="ECO:0000259" key="20">
    <source>
        <dbReference type="Pfam" id="PF02544"/>
    </source>
</evidence>
<evidence type="ECO:0000256" key="10">
    <source>
        <dbReference type="ARBA" id="ARBA00023098"/>
    </source>
</evidence>